<keyword evidence="1" id="KW-1133">Transmembrane helix</keyword>
<evidence type="ECO:0000256" key="1">
    <source>
        <dbReference type="SAM" id="Phobius"/>
    </source>
</evidence>
<organism evidence="2 3">
    <name type="scientific">Marinobacterium maritimum</name>
    <dbReference type="NCBI Taxonomy" id="500162"/>
    <lineage>
        <taxon>Bacteria</taxon>
        <taxon>Pseudomonadati</taxon>
        <taxon>Pseudomonadota</taxon>
        <taxon>Gammaproteobacteria</taxon>
        <taxon>Oceanospirillales</taxon>
        <taxon>Oceanospirillaceae</taxon>
        <taxon>Marinobacterium</taxon>
    </lineage>
</organism>
<evidence type="ECO:0000313" key="2">
    <source>
        <dbReference type="EMBL" id="GAA0701543.1"/>
    </source>
</evidence>
<accession>A0ABN1IA87</accession>
<keyword evidence="3" id="KW-1185">Reference proteome</keyword>
<protein>
    <submittedName>
        <fullName evidence="2">Uncharacterized protein</fullName>
    </submittedName>
</protein>
<reference evidence="2 3" key="1">
    <citation type="journal article" date="2019" name="Int. J. Syst. Evol. Microbiol.">
        <title>The Global Catalogue of Microorganisms (GCM) 10K type strain sequencing project: providing services to taxonomists for standard genome sequencing and annotation.</title>
        <authorList>
            <consortium name="The Broad Institute Genomics Platform"/>
            <consortium name="The Broad Institute Genome Sequencing Center for Infectious Disease"/>
            <person name="Wu L."/>
            <person name="Ma J."/>
        </authorList>
    </citation>
    <scope>NUCLEOTIDE SEQUENCE [LARGE SCALE GENOMIC DNA]</scope>
    <source>
        <strain evidence="2 3">JCM 15134</strain>
    </source>
</reference>
<proteinExistence type="predicted"/>
<sequence>MRIFDAATISMALVILRVLLILAICVLISFPTAIVPPIKLDSVLDRPVLLAGHLL</sequence>
<dbReference type="EMBL" id="BAAAET010000006">
    <property type="protein sequence ID" value="GAA0701543.1"/>
    <property type="molecule type" value="Genomic_DNA"/>
</dbReference>
<evidence type="ECO:0000313" key="3">
    <source>
        <dbReference type="Proteomes" id="UP001499915"/>
    </source>
</evidence>
<gene>
    <name evidence="2" type="ORF">GCM10009104_33500</name>
</gene>
<dbReference type="Proteomes" id="UP001499915">
    <property type="component" value="Unassembled WGS sequence"/>
</dbReference>
<keyword evidence="1" id="KW-0812">Transmembrane</keyword>
<feature type="transmembrane region" description="Helical" evidence="1">
    <location>
        <begin position="12"/>
        <end position="34"/>
    </location>
</feature>
<keyword evidence="1" id="KW-0472">Membrane</keyword>
<name>A0ABN1IA87_9GAMM</name>
<comment type="caution">
    <text evidence="2">The sequence shown here is derived from an EMBL/GenBank/DDBJ whole genome shotgun (WGS) entry which is preliminary data.</text>
</comment>